<dbReference type="SMART" id="SM00382">
    <property type="entry name" value="AAA"/>
    <property type="match status" value="1"/>
</dbReference>
<feature type="transmembrane region" description="Helical" evidence="1">
    <location>
        <begin position="165"/>
        <end position="193"/>
    </location>
</feature>
<dbReference type="GeneID" id="9751960"/>
<evidence type="ECO:0000259" key="2">
    <source>
        <dbReference type="SMART" id="SM00382"/>
    </source>
</evidence>
<keyword evidence="1" id="KW-0472">Membrane</keyword>
<dbReference type="InterPro" id="IPR027417">
    <property type="entry name" value="P-loop_NTPase"/>
</dbReference>
<dbReference type="EMBL" id="CP002100">
    <property type="protein sequence ID" value="ADN50419.1"/>
    <property type="molecule type" value="Genomic_DNA"/>
</dbReference>
<dbReference type="PANTHER" id="PTHR30121">
    <property type="entry name" value="UNCHARACTERIZED PROTEIN YJGR-RELATED"/>
    <property type="match status" value="1"/>
</dbReference>
<dbReference type="eggNOG" id="arCOG00280">
    <property type="taxonomic scope" value="Archaea"/>
</dbReference>
<dbReference type="KEGG" id="vdi:Vdis_1030"/>
<dbReference type="SUPFAM" id="SSF52540">
    <property type="entry name" value="P-loop containing nucleoside triphosphate hydrolases"/>
    <property type="match status" value="1"/>
</dbReference>
<evidence type="ECO:0000256" key="1">
    <source>
        <dbReference type="SAM" id="Phobius"/>
    </source>
</evidence>
<dbReference type="RefSeq" id="WP_013336144.1">
    <property type="nucleotide sequence ID" value="NC_014537.1"/>
</dbReference>
<reference evidence="4" key="2">
    <citation type="journal article" date="2010" name="Stand. Genomic Sci.">
        <title>Complete genome sequence of Vulcanisaeta distributa type strain (IC-017T).</title>
        <authorList>
            <person name="Mavromatis K."/>
            <person name="Sikorski J."/>
            <person name="Pabst E."/>
            <person name="Teshima H."/>
            <person name="Lapidus A."/>
            <person name="Lucas S."/>
            <person name="Nolan M."/>
            <person name="Glavina Del Rio T."/>
            <person name="Cheng J."/>
            <person name="Bruce D."/>
            <person name="Goodwin L."/>
            <person name="Pitluck S."/>
            <person name="Liolios K."/>
            <person name="Ivanova N."/>
            <person name="Mikhailova N."/>
            <person name="Pati A."/>
            <person name="Chen A."/>
            <person name="Palaniappan K."/>
            <person name="Land M."/>
            <person name="Hauser L."/>
            <person name="Chang Y."/>
            <person name="Jeffries C."/>
            <person name="Rohde M."/>
            <person name="Spring S."/>
            <person name="Goker M."/>
            <person name="Wirth R."/>
            <person name="Woyke T."/>
            <person name="Bristow J."/>
            <person name="Eisen J."/>
            <person name="Markowitz V."/>
            <person name="Hugenholtz P."/>
            <person name="Klenk H."/>
            <person name="Kyrpides N."/>
        </authorList>
    </citation>
    <scope>NUCLEOTIDE SEQUENCE [LARGE SCALE GENOMIC DNA]</scope>
    <source>
        <strain evidence="4">DSM 14429 / JCM 11212 / NBRC 100878 / IC-017</strain>
    </source>
</reference>
<organism evidence="3 4">
    <name type="scientific">Vulcanisaeta distributa (strain DSM 14429 / JCM 11212 / NBRC 100878 / IC-017)</name>
    <dbReference type="NCBI Taxonomy" id="572478"/>
    <lineage>
        <taxon>Archaea</taxon>
        <taxon>Thermoproteota</taxon>
        <taxon>Thermoprotei</taxon>
        <taxon>Thermoproteales</taxon>
        <taxon>Thermoproteaceae</taxon>
        <taxon>Vulcanisaeta</taxon>
    </lineage>
</organism>
<dbReference type="OrthoDB" id="10575at2157"/>
<evidence type="ECO:0000313" key="4">
    <source>
        <dbReference type="Proteomes" id="UP000006681"/>
    </source>
</evidence>
<reference evidence="3 4" key="1">
    <citation type="journal article" date="2010" name="Stand. Genomic Sci.">
        <title>Complete genome sequence of Vulcanisaeta distributa type strain (IC-017).</title>
        <authorList>
            <person name="Mavromatis K."/>
            <person name="Sikorski J."/>
            <person name="Pabst E."/>
            <person name="Teshima H."/>
            <person name="Lapidus A."/>
            <person name="Lucas S."/>
            <person name="Nolan M."/>
            <person name="Glavina Del Rio T."/>
            <person name="Cheng J.F."/>
            <person name="Bruce D."/>
            <person name="Goodwin L."/>
            <person name="Pitluck S."/>
            <person name="Liolios K."/>
            <person name="Ivanova N."/>
            <person name="Mikhailova N."/>
            <person name="Pati A."/>
            <person name="Chen A."/>
            <person name="Palaniappan K."/>
            <person name="Land M."/>
            <person name="Hauser L."/>
            <person name="Chang Y.J."/>
            <person name="Jeffries C.D."/>
            <person name="Rohde M."/>
            <person name="Spring S."/>
            <person name="Goker M."/>
            <person name="Wirth R."/>
            <person name="Woyke T."/>
            <person name="Bristow J."/>
            <person name="Eisen J.A."/>
            <person name="Markowitz V."/>
            <person name="Hugenholtz P."/>
            <person name="Klenk H.P."/>
            <person name="Kyrpides N.C."/>
        </authorList>
    </citation>
    <scope>NUCLEOTIDE SEQUENCE [LARGE SCALE GENOMIC DNA]</scope>
    <source>
        <strain evidence="4">DSM 14429 / JCM 11212 / NBRC 100878 / IC-017</strain>
    </source>
</reference>
<proteinExistence type="predicted"/>
<dbReference type="PANTHER" id="PTHR30121:SF11">
    <property type="entry name" value="AAA+ ATPASE DOMAIN-CONTAINING PROTEIN"/>
    <property type="match status" value="1"/>
</dbReference>
<keyword evidence="1" id="KW-1133">Transmembrane helix</keyword>
<evidence type="ECO:0000313" key="3">
    <source>
        <dbReference type="EMBL" id="ADN50419.1"/>
    </source>
</evidence>
<dbReference type="InterPro" id="IPR003593">
    <property type="entry name" value="AAA+_ATPase"/>
</dbReference>
<dbReference type="Pfam" id="PF01935">
    <property type="entry name" value="DUF87"/>
    <property type="match status" value="1"/>
</dbReference>
<keyword evidence="1" id="KW-0812">Transmembrane</keyword>
<dbReference type="HOGENOM" id="CLU_392634_0_0_2"/>
<name>E1QQ47_VULDI</name>
<dbReference type="Gene3D" id="3.40.50.300">
    <property type="entry name" value="P-loop containing nucleotide triphosphate hydrolases"/>
    <property type="match status" value="1"/>
</dbReference>
<keyword evidence="4" id="KW-1185">Reference proteome</keyword>
<accession>E1QQ47</accession>
<dbReference type="AlphaFoldDB" id="E1QQ47"/>
<dbReference type="Proteomes" id="UP000006681">
    <property type="component" value="Chromosome"/>
</dbReference>
<dbReference type="InterPro" id="IPR002789">
    <property type="entry name" value="HerA_central"/>
</dbReference>
<sequence length="701" mass="78840">MRNKLVIAILVSLITYLIDHRIYLIIINTLIPIVLIKDLIGLREQVRLFINGGDPVESARIGLGSVMVNDRELVGLRILGVAYTFDSAFEEALARARAMVHLFSKYRAVILISSSGGYIIGVDKGYYHELVAELERLNVKVTRISGFELANALRMSIRRRSLARLPLLILPIPLLIMSSAYVFLAISLLYIIYSINDLSRRRFVVNVGFNNEVIHDLRAMMAMDSTMIRTEALSLMGRVSRARASILLIISSNDELRDWIKNTASRAYGKFLMLRHIRYFLSYKDFEIVLRRIQQGEDVYSLYLASTARFESSFKWGWTPSVPISKILGINHGRAWTMELNLAVLMPFSFQLINEGHGLAVIGRDINNREIHWSFSGSSPHVLIIGPTGAGKTTLAMSIAYQVKRRLGNRIKLIIIDPHGHTEVLSRLINVRTIDLSRNRITVNEPSILIESVRLSNPLFAIGTEGALLRMAGIGDEISSIDELMRRLKELSSDLILKEAYYNLYNALAPIINYYNGVNNDALLNVYDLLNGDAIFTMRSILSNELLRYLTLLIILSISKKAISECPNPPCPLRYLIIIDEAHNVLKLPNEYRVLGVDDPVERMFRELRKFGVALFILVQPPLDALNEGILGNIGTAIILSGNSQYVSHVVSNISGIDGDDATWLLSGRFRALVLRQGEPKPIKLSRLHVPKELIMEKAIG</sequence>
<dbReference type="STRING" id="572478.Vdis_1030"/>
<dbReference type="InterPro" id="IPR051162">
    <property type="entry name" value="T4SS_component"/>
</dbReference>
<feature type="domain" description="AAA+ ATPase" evidence="2">
    <location>
        <begin position="378"/>
        <end position="679"/>
    </location>
</feature>
<gene>
    <name evidence="3" type="ordered locus">Vdis_1030</name>
</gene>
<protein>
    <submittedName>
        <fullName evidence="3">AAA ATPase</fullName>
    </submittedName>
</protein>